<sequence>MLQKLKKIDSTIIWILCFFMLASILLIHSGIQYSPEKFAGSEMKMVIYYLLSFAALLVTALFHYKLILKYYWYIYGAGILLLIYVSFFGKVINGSRGWISIPHLFNVQPAEVFKIVLIITLGGILMKQNKKLTFWRNIIPLSLVTLLPFALVMKTNDMGNALSYLVILIGMLWIGDIKNRHALIILLLIAVLSVGGIKSYITFHDQITTYLSNTEKGHWLDRIDPWLLPEEAGKDASYHTRNAKIAIASGGLLGKGYKQGTMVQTGYVPYTYSDSIIVVAAEEFGFLGVSLLLFLYFILIYRLIYIALECKNKAGPILIVGIVAMFIYQIFENVGMFIGLMPLTGITLPFLSFGGSSLLINMLCIGVVLSIKVNDEVIDDILPSTESLQLNKRTVL</sequence>
<dbReference type="EMBL" id="JACSQL010000003">
    <property type="protein sequence ID" value="MBD7968462.1"/>
    <property type="molecule type" value="Genomic_DNA"/>
</dbReference>
<feature type="transmembrane region" description="Helical" evidence="6">
    <location>
        <begin position="182"/>
        <end position="201"/>
    </location>
</feature>
<comment type="caution">
    <text evidence="7">The sequence shown here is derived from an EMBL/GenBank/DDBJ whole genome shotgun (WGS) entry which is preliminary data.</text>
</comment>
<dbReference type="Proteomes" id="UP000608071">
    <property type="component" value="Unassembled WGS sequence"/>
</dbReference>
<keyword evidence="2 6" id="KW-0812">Transmembrane</keyword>
<feature type="transmembrane region" description="Helical" evidence="6">
    <location>
        <begin position="346"/>
        <end position="369"/>
    </location>
</feature>
<feature type="transmembrane region" description="Helical" evidence="6">
    <location>
        <begin position="12"/>
        <end position="33"/>
    </location>
</feature>
<dbReference type="Pfam" id="PF01098">
    <property type="entry name" value="FTSW_RODA_SPOVE"/>
    <property type="match status" value="1"/>
</dbReference>
<keyword evidence="5 6" id="KW-0472">Membrane</keyword>
<dbReference type="PANTHER" id="PTHR30474">
    <property type="entry name" value="CELL CYCLE PROTEIN"/>
    <property type="match status" value="1"/>
</dbReference>
<comment type="subcellular location">
    <subcellularLocation>
        <location evidence="1">Membrane</location>
        <topology evidence="1">Multi-pass membrane protein</topology>
    </subcellularLocation>
</comment>
<dbReference type="PANTHER" id="PTHR30474:SF1">
    <property type="entry name" value="PEPTIDOGLYCAN GLYCOSYLTRANSFERASE MRDB"/>
    <property type="match status" value="1"/>
</dbReference>
<evidence type="ECO:0000256" key="5">
    <source>
        <dbReference type="ARBA" id="ARBA00023136"/>
    </source>
</evidence>
<evidence type="ECO:0000256" key="1">
    <source>
        <dbReference type="ARBA" id="ARBA00004141"/>
    </source>
</evidence>
<dbReference type="InterPro" id="IPR001182">
    <property type="entry name" value="FtsW/RodA"/>
</dbReference>
<keyword evidence="4 6" id="KW-1133">Transmembrane helix</keyword>
<gene>
    <name evidence="7" type="ORF">H9647_10330</name>
</gene>
<feature type="transmembrane region" description="Helical" evidence="6">
    <location>
        <begin position="284"/>
        <end position="305"/>
    </location>
</feature>
<evidence type="ECO:0000256" key="2">
    <source>
        <dbReference type="ARBA" id="ARBA00022692"/>
    </source>
</evidence>
<feature type="transmembrane region" description="Helical" evidence="6">
    <location>
        <begin position="317"/>
        <end position="340"/>
    </location>
</feature>
<evidence type="ECO:0000256" key="3">
    <source>
        <dbReference type="ARBA" id="ARBA00022960"/>
    </source>
</evidence>
<reference evidence="7 8" key="1">
    <citation type="submission" date="2020-08" db="EMBL/GenBank/DDBJ databases">
        <title>A Genomic Blueprint of the Chicken Gut Microbiome.</title>
        <authorList>
            <person name="Gilroy R."/>
            <person name="Ravi A."/>
            <person name="Getino M."/>
            <person name="Pursley I."/>
            <person name="Horton D.L."/>
            <person name="Alikhan N.-F."/>
            <person name="Baker D."/>
            <person name="Gharbi K."/>
            <person name="Hall N."/>
            <person name="Watson M."/>
            <person name="Adriaenssens E.M."/>
            <person name="Foster-Nyarko E."/>
            <person name="Jarju S."/>
            <person name="Secka A."/>
            <person name="Antonio M."/>
            <person name="Oren A."/>
            <person name="Chaudhuri R."/>
            <person name="La Ragione R.M."/>
            <person name="Hildebrand F."/>
            <person name="Pallen M.J."/>
        </authorList>
    </citation>
    <scope>NUCLEOTIDE SEQUENCE [LARGE SCALE GENOMIC DNA]</scope>
    <source>
        <strain evidence="7 8">Sa2BVA9</strain>
    </source>
</reference>
<feature type="transmembrane region" description="Helical" evidence="6">
    <location>
        <begin position="133"/>
        <end position="152"/>
    </location>
</feature>
<keyword evidence="8" id="KW-1185">Reference proteome</keyword>
<feature type="transmembrane region" description="Helical" evidence="6">
    <location>
        <begin position="70"/>
        <end position="87"/>
    </location>
</feature>
<evidence type="ECO:0000256" key="4">
    <source>
        <dbReference type="ARBA" id="ARBA00022989"/>
    </source>
</evidence>
<dbReference type="RefSeq" id="WP_191799687.1">
    <property type="nucleotide sequence ID" value="NZ_JACSQL010000003.1"/>
</dbReference>
<protein>
    <submittedName>
        <fullName evidence="7">FtsW/RodA/SpoVE family cell cycle protein</fullName>
    </submittedName>
</protein>
<name>A0ABR8SY86_9BACL</name>
<evidence type="ECO:0000313" key="7">
    <source>
        <dbReference type="EMBL" id="MBD7968462.1"/>
    </source>
</evidence>
<proteinExistence type="predicted"/>
<evidence type="ECO:0000313" key="8">
    <source>
        <dbReference type="Proteomes" id="UP000608071"/>
    </source>
</evidence>
<feature type="transmembrane region" description="Helical" evidence="6">
    <location>
        <begin position="158"/>
        <end position="175"/>
    </location>
</feature>
<feature type="transmembrane region" description="Helical" evidence="6">
    <location>
        <begin position="45"/>
        <end position="63"/>
    </location>
</feature>
<organism evidence="7 8">
    <name type="scientific">Paenibacillus gallinarum</name>
    <dbReference type="NCBI Taxonomy" id="2762232"/>
    <lineage>
        <taxon>Bacteria</taxon>
        <taxon>Bacillati</taxon>
        <taxon>Bacillota</taxon>
        <taxon>Bacilli</taxon>
        <taxon>Bacillales</taxon>
        <taxon>Paenibacillaceae</taxon>
        <taxon>Paenibacillus</taxon>
    </lineage>
</organism>
<feature type="transmembrane region" description="Helical" evidence="6">
    <location>
        <begin position="107"/>
        <end position="126"/>
    </location>
</feature>
<keyword evidence="3" id="KW-0133">Cell shape</keyword>
<evidence type="ECO:0000256" key="6">
    <source>
        <dbReference type="SAM" id="Phobius"/>
    </source>
</evidence>
<accession>A0ABR8SY86</accession>